<sequence>MSITVDSSRLSLVREESTYLAIRTSQGGRTVYTTRIPLADLSVILTIPDPAKPDPDNRKVDISHAKGFGQYLADNPGWVAPALLIRDTGGCRFEPISEDGSVGYLTVPWPIGGIGRLITIDGQHRILGVHLEKKRITDEVSRIDREIHRANEAKKAKLEQDREALIGRMQRLKDEFVGIDIYVERDGVKGQQMFVDVADNAKGISGAVRARFDTSRIANRTLSDIVTHPLFLGKVDIERDRMTLTNRNLMGAKHVADITRAVIAGPGGRVSKKVESLTDNEVIESVRSFLDVLSIAFTALAEITEEDVDNYDPSLSEKKKNEPPAPPTKAMRLRDSSLLGSVGMLRVLGGAYRNLREDGAEDGDIQEFFKRLDRHMTAPVTEDSIWRTTAANEDFEPKAFAPIMRQQNVVHLTKVITDWYKKAPAAI</sequence>
<dbReference type="Pfam" id="PF14072">
    <property type="entry name" value="DndB"/>
    <property type="match status" value="1"/>
</dbReference>
<organism evidence="3 4">
    <name type="scientific">Streptomyces microflavus</name>
    <name type="common">Streptomyces lipmanii</name>
    <dbReference type="NCBI Taxonomy" id="1919"/>
    <lineage>
        <taxon>Bacteria</taxon>
        <taxon>Bacillati</taxon>
        <taxon>Actinomycetota</taxon>
        <taxon>Actinomycetes</taxon>
        <taxon>Kitasatosporales</taxon>
        <taxon>Streptomycetaceae</taxon>
        <taxon>Streptomyces</taxon>
    </lineage>
</organism>
<dbReference type="InterPro" id="IPR017642">
    <property type="entry name" value="DNA_S_mod_DndB"/>
</dbReference>
<keyword evidence="1" id="KW-0175">Coiled coil</keyword>
<evidence type="ECO:0000313" key="4">
    <source>
        <dbReference type="Proteomes" id="UP000498740"/>
    </source>
</evidence>
<feature type="region of interest" description="Disordered" evidence="2">
    <location>
        <begin position="309"/>
        <end position="331"/>
    </location>
</feature>
<evidence type="ECO:0000313" key="3">
    <source>
        <dbReference type="EMBL" id="GFN04996.1"/>
    </source>
</evidence>
<evidence type="ECO:0000256" key="1">
    <source>
        <dbReference type="SAM" id="Coils"/>
    </source>
</evidence>
<comment type="caution">
    <text evidence="3">The sequence shown here is derived from an EMBL/GenBank/DDBJ whole genome shotgun (WGS) entry which is preliminary data.</text>
</comment>
<reference evidence="3 4" key="1">
    <citation type="submission" date="2020-05" db="EMBL/GenBank/DDBJ databases">
        <title>Whole genome shotgun sequence of Streptomyces microflavus NBRC 13062.</title>
        <authorList>
            <person name="Komaki H."/>
            <person name="Tamura T."/>
        </authorList>
    </citation>
    <scope>NUCLEOTIDE SEQUENCE [LARGE SCALE GENOMIC DNA]</scope>
    <source>
        <strain evidence="3 4">NBRC 13062</strain>
    </source>
</reference>
<feature type="coiled-coil region" evidence="1">
    <location>
        <begin position="133"/>
        <end position="175"/>
    </location>
</feature>
<protein>
    <recommendedName>
        <fullName evidence="5">DGQHR domain-containing protein</fullName>
    </recommendedName>
</protein>
<evidence type="ECO:0000256" key="2">
    <source>
        <dbReference type="SAM" id="MobiDB-lite"/>
    </source>
</evidence>
<dbReference type="Proteomes" id="UP000498740">
    <property type="component" value="Unassembled WGS sequence"/>
</dbReference>
<dbReference type="EMBL" id="BLWD01000001">
    <property type="protein sequence ID" value="GFN04996.1"/>
    <property type="molecule type" value="Genomic_DNA"/>
</dbReference>
<gene>
    <name evidence="3" type="ORF">Smic_35520</name>
</gene>
<proteinExistence type="predicted"/>
<dbReference type="AlphaFoldDB" id="A0A7J0CR74"/>
<dbReference type="CDD" id="cd16414">
    <property type="entry name" value="dndB_like"/>
    <property type="match status" value="1"/>
</dbReference>
<accession>A0A7J0CR74</accession>
<evidence type="ECO:0008006" key="5">
    <source>
        <dbReference type="Google" id="ProtNLM"/>
    </source>
</evidence>
<dbReference type="RefSeq" id="WP_032758736.1">
    <property type="nucleotide sequence ID" value="NZ_BMUG01000002.1"/>
</dbReference>
<name>A0A7J0CR74_STRMI</name>